<keyword evidence="3" id="KW-1185">Reference proteome</keyword>
<proteinExistence type="predicted"/>
<dbReference type="EMBL" id="QGHC01000002">
    <property type="protein sequence ID" value="PWK92520.1"/>
    <property type="molecule type" value="Genomic_DNA"/>
</dbReference>
<feature type="transmembrane region" description="Helical" evidence="1">
    <location>
        <begin position="44"/>
        <end position="64"/>
    </location>
</feature>
<dbReference type="AlphaFoldDB" id="A0A316II24"/>
<evidence type="ECO:0000313" key="3">
    <source>
        <dbReference type="Proteomes" id="UP000245812"/>
    </source>
</evidence>
<keyword evidence="1" id="KW-0472">Membrane</keyword>
<protein>
    <submittedName>
        <fullName evidence="2">Uncharacterized protein</fullName>
    </submittedName>
</protein>
<evidence type="ECO:0000313" key="2">
    <source>
        <dbReference type="EMBL" id="PWK92520.1"/>
    </source>
</evidence>
<keyword evidence="1" id="KW-0812">Transmembrane</keyword>
<sequence>MPVLIRELPRWLALAACGWLLLGLFLLLLTPLPAHTARLGWSPLFWLALAPLSVLAGTMLRGGFARVAREI</sequence>
<gene>
    <name evidence="2" type="ORF">C7456_102255</name>
</gene>
<evidence type="ECO:0000256" key="1">
    <source>
        <dbReference type="SAM" id="Phobius"/>
    </source>
</evidence>
<keyword evidence="1" id="KW-1133">Transmembrane helix</keyword>
<dbReference type="Proteomes" id="UP000245812">
    <property type="component" value="Unassembled WGS sequence"/>
</dbReference>
<comment type="caution">
    <text evidence="2">The sequence shown here is derived from an EMBL/GenBank/DDBJ whole genome shotgun (WGS) entry which is preliminary data.</text>
</comment>
<dbReference type="RefSeq" id="WP_109722350.1">
    <property type="nucleotide sequence ID" value="NZ_MSZV01000006.1"/>
</dbReference>
<organism evidence="2 3">
    <name type="scientific">Fulvimonas soli</name>
    <dbReference type="NCBI Taxonomy" id="155197"/>
    <lineage>
        <taxon>Bacteria</taxon>
        <taxon>Pseudomonadati</taxon>
        <taxon>Pseudomonadota</taxon>
        <taxon>Gammaproteobacteria</taxon>
        <taxon>Lysobacterales</taxon>
        <taxon>Rhodanobacteraceae</taxon>
        <taxon>Fulvimonas</taxon>
    </lineage>
</organism>
<reference evidence="2 3" key="1">
    <citation type="submission" date="2018-05" db="EMBL/GenBank/DDBJ databases">
        <title>Genomic Encyclopedia of Type Strains, Phase IV (KMG-IV): sequencing the most valuable type-strain genomes for metagenomic binning, comparative biology and taxonomic classification.</title>
        <authorList>
            <person name="Goeker M."/>
        </authorList>
    </citation>
    <scope>NUCLEOTIDE SEQUENCE [LARGE SCALE GENOMIC DNA]</scope>
    <source>
        <strain evidence="2 3">DSM 14263</strain>
    </source>
</reference>
<accession>A0A316II24</accession>
<name>A0A316II24_9GAMM</name>